<dbReference type="PANTHER" id="PTHR22789:SF0">
    <property type="entry name" value="3-OXO-TETRONATE 4-PHOSPHATE DECARBOXYLASE-RELATED"/>
    <property type="match status" value="1"/>
</dbReference>
<dbReference type="EC" id="4.2.1.109" evidence="6"/>
<accession>A0ABN3M383</accession>
<dbReference type="NCBIfam" id="TIGR03328">
    <property type="entry name" value="salvage_mtnB"/>
    <property type="match status" value="1"/>
</dbReference>
<comment type="caution">
    <text evidence="8">The sequence shown here is derived from an EMBL/GenBank/DDBJ whole genome shotgun (WGS) entry which is preliminary data.</text>
</comment>
<evidence type="ECO:0000256" key="3">
    <source>
        <dbReference type="ARBA" id="ARBA00022833"/>
    </source>
</evidence>
<feature type="domain" description="Class II aldolase/adducin N-terminal" evidence="7">
    <location>
        <begin position="16"/>
        <end position="208"/>
    </location>
</feature>
<dbReference type="EMBL" id="BAAASR010000015">
    <property type="protein sequence ID" value="GAA2495119.1"/>
    <property type="molecule type" value="Genomic_DNA"/>
</dbReference>
<evidence type="ECO:0000256" key="2">
    <source>
        <dbReference type="ARBA" id="ARBA00022723"/>
    </source>
</evidence>
<dbReference type="RefSeq" id="WP_344360832.1">
    <property type="nucleotide sequence ID" value="NZ_BAAASR010000015.1"/>
</dbReference>
<name>A0ABN3M383_9ACTN</name>
<dbReference type="InterPro" id="IPR036409">
    <property type="entry name" value="Aldolase_II/adducin_N_sf"/>
</dbReference>
<evidence type="ECO:0000256" key="4">
    <source>
        <dbReference type="ARBA" id="ARBA00023167"/>
    </source>
</evidence>
<protein>
    <recommendedName>
        <fullName evidence="6">Methylthioribulose-1-phosphate dehydratase</fullName>
        <shortName evidence="6">MTRu-1-P dehydratase</shortName>
        <ecNumber evidence="6">4.2.1.109</ecNumber>
    </recommendedName>
</protein>
<evidence type="ECO:0000259" key="7">
    <source>
        <dbReference type="SMART" id="SM01007"/>
    </source>
</evidence>
<evidence type="ECO:0000256" key="1">
    <source>
        <dbReference type="ARBA" id="ARBA00022605"/>
    </source>
</evidence>
<evidence type="ECO:0000313" key="9">
    <source>
        <dbReference type="Proteomes" id="UP001499942"/>
    </source>
</evidence>
<reference evidence="8 9" key="1">
    <citation type="journal article" date="2019" name="Int. J. Syst. Evol. Microbiol.">
        <title>The Global Catalogue of Microorganisms (GCM) 10K type strain sequencing project: providing services to taxonomists for standard genome sequencing and annotation.</title>
        <authorList>
            <consortium name="The Broad Institute Genomics Platform"/>
            <consortium name="The Broad Institute Genome Sequencing Center for Infectious Disease"/>
            <person name="Wu L."/>
            <person name="Ma J."/>
        </authorList>
    </citation>
    <scope>NUCLEOTIDE SEQUENCE [LARGE SCALE GENOMIC DNA]</scope>
    <source>
        <strain evidence="8 9">JCM 5062</strain>
    </source>
</reference>
<comment type="function">
    <text evidence="6">Catalyzes the dehydration of methylthioribulose-1-phosphate (MTRu-1-P) into 2,3-diketo-5-methylthiopentyl-1-phosphate (DK-MTP-1-P).</text>
</comment>
<feature type="binding site" evidence="6">
    <location>
        <position position="103"/>
    </location>
    <ligand>
        <name>Zn(2+)</name>
        <dbReference type="ChEBI" id="CHEBI:29105"/>
    </ligand>
</feature>
<comment type="pathway">
    <text evidence="6">Amino-acid biosynthesis; L-methionine biosynthesis via salvage pathway; L-methionine from S-methyl-5-thio-alpha-D-ribose 1-phosphate: step 2/6.</text>
</comment>
<dbReference type="Pfam" id="PF00596">
    <property type="entry name" value="Aldolase_II"/>
    <property type="match status" value="1"/>
</dbReference>
<comment type="catalytic activity">
    <reaction evidence="6">
        <text>5-(methylsulfanyl)-D-ribulose 1-phosphate = 5-methylsulfanyl-2,3-dioxopentyl phosphate + H2O</text>
        <dbReference type="Rhea" id="RHEA:15549"/>
        <dbReference type="ChEBI" id="CHEBI:15377"/>
        <dbReference type="ChEBI" id="CHEBI:58548"/>
        <dbReference type="ChEBI" id="CHEBI:58828"/>
        <dbReference type="EC" id="4.2.1.109"/>
    </reaction>
</comment>
<feature type="binding site" evidence="6">
    <location>
        <position position="105"/>
    </location>
    <ligand>
        <name>Zn(2+)</name>
        <dbReference type="ChEBI" id="CHEBI:29105"/>
    </ligand>
</feature>
<comment type="similarity">
    <text evidence="6">Belongs to the aldolase class II family. MtnB subfamily.</text>
</comment>
<keyword evidence="2 6" id="KW-0479">Metal-binding</keyword>
<dbReference type="InterPro" id="IPR017714">
    <property type="entry name" value="MethylthioRu-1-P_deHdtase_MtnB"/>
</dbReference>
<dbReference type="Proteomes" id="UP001499942">
    <property type="component" value="Unassembled WGS sequence"/>
</dbReference>
<keyword evidence="4 6" id="KW-0486">Methionine biosynthesis</keyword>
<dbReference type="SMART" id="SM01007">
    <property type="entry name" value="Aldolase_II"/>
    <property type="match status" value="1"/>
</dbReference>
<dbReference type="Gene3D" id="3.40.225.10">
    <property type="entry name" value="Class II aldolase/adducin N-terminal domain"/>
    <property type="match status" value="1"/>
</dbReference>
<dbReference type="SUPFAM" id="SSF53639">
    <property type="entry name" value="AraD/HMP-PK domain-like"/>
    <property type="match status" value="1"/>
</dbReference>
<dbReference type="PANTHER" id="PTHR22789">
    <property type="entry name" value="FUCULOSE PHOSPHATE ALDOLASE"/>
    <property type="match status" value="1"/>
</dbReference>
<evidence type="ECO:0000313" key="8">
    <source>
        <dbReference type="EMBL" id="GAA2495119.1"/>
    </source>
</evidence>
<dbReference type="InterPro" id="IPR001303">
    <property type="entry name" value="Aldolase_II/adducin_N"/>
</dbReference>
<comment type="cofactor">
    <cofactor evidence="6">
        <name>Zn(2+)</name>
        <dbReference type="ChEBI" id="CHEBI:29105"/>
    </cofactor>
    <text evidence="6">Binds 1 zinc ion per subunit.</text>
</comment>
<gene>
    <name evidence="6" type="primary">mtnB</name>
    <name evidence="8" type="ORF">GCM10010393_28960</name>
</gene>
<sequence length="221" mass="23279">MTRPAVDDGERARAGSELAAVSRALYERGWMPGTAGNLSVRLPGGAALITASGRDKGDMTAADMVVVRADTGQEAAPGPLRASAETTIHSAIYRTTDAGAVVHVHSPYATAVACRTGHRTRLTSLRIERLELLKGLGLADPARTEVPVFPNWPEVPRIAADVADHLAATPHAPPALLITDHGITTWGHDLAQARNRLECLESICRLLLLTGSVPPAQGKEG</sequence>
<keyword evidence="1 6" id="KW-0028">Amino-acid biosynthesis</keyword>
<dbReference type="HAMAP" id="MF_01677">
    <property type="entry name" value="Salvage_MtnB"/>
    <property type="match status" value="1"/>
</dbReference>
<dbReference type="InterPro" id="IPR050197">
    <property type="entry name" value="Aldolase_class_II_sugar_metab"/>
</dbReference>
<keyword evidence="9" id="KW-1185">Reference proteome</keyword>
<organism evidence="8 9">
    <name type="scientific">Streptomyces gobitricini</name>
    <dbReference type="NCBI Taxonomy" id="68211"/>
    <lineage>
        <taxon>Bacteria</taxon>
        <taxon>Bacillati</taxon>
        <taxon>Actinomycetota</taxon>
        <taxon>Actinomycetes</taxon>
        <taxon>Kitasatosporales</taxon>
        <taxon>Streptomycetaceae</taxon>
        <taxon>Streptomyces</taxon>
    </lineage>
</organism>
<keyword evidence="5 6" id="KW-0456">Lyase</keyword>
<evidence type="ECO:0000256" key="6">
    <source>
        <dbReference type="HAMAP-Rule" id="MF_01677"/>
    </source>
</evidence>
<evidence type="ECO:0000256" key="5">
    <source>
        <dbReference type="ARBA" id="ARBA00023239"/>
    </source>
</evidence>
<keyword evidence="3 6" id="KW-0862">Zinc</keyword>
<proteinExistence type="inferred from homology"/>